<name>A0A1B6JBU6_9HEMI</name>
<feature type="region of interest" description="Disordered" evidence="1">
    <location>
        <begin position="370"/>
        <end position="409"/>
    </location>
</feature>
<organism evidence="2">
    <name type="scientific">Homalodisca liturata</name>
    <dbReference type="NCBI Taxonomy" id="320908"/>
    <lineage>
        <taxon>Eukaryota</taxon>
        <taxon>Metazoa</taxon>
        <taxon>Ecdysozoa</taxon>
        <taxon>Arthropoda</taxon>
        <taxon>Hexapoda</taxon>
        <taxon>Insecta</taxon>
        <taxon>Pterygota</taxon>
        <taxon>Neoptera</taxon>
        <taxon>Paraneoptera</taxon>
        <taxon>Hemiptera</taxon>
        <taxon>Auchenorrhyncha</taxon>
        <taxon>Membracoidea</taxon>
        <taxon>Cicadellidae</taxon>
        <taxon>Cicadellinae</taxon>
        <taxon>Proconiini</taxon>
        <taxon>Homalodisca</taxon>
    </lineage>
</organism>
<dbReference type="AlphaFoldDB" id="A0A1B6JBU6"/>
<reference evidence="2" key="1">
    <citation type="submission" date="2015-11" db="EMBL/GenBank/DDBJ databases">
        <title>De novo transcriptome assembly of four potential Pierce s Disease insect vectors from Arizona vineyards.</title>
        <authorList>
            <person name="Tassone E.E."/>
        </authorList>
    </citation>
    <scope>NUCLEOTIDE SEQUENCE</scope>
</reference>
<evidence type="ECO:0008006" key="3">
    <source>
        <dbReference type="Google" id="ProtNLM"/>
    </source>
</evidence>
<feature type="region of interest" description="Disordered" evidence="1">
    <location>
        <begin position="463"/>
        <end position="489"/>
    </location>
</feature>
<accession>A0A1B6JBU6</accession>
<evidence type="ECO:0000313" key="2">
    <source>
        <dbReference type="EMBL" id="JAS96711.1"/>
    </source>
</evidence>
<dbReference type="EMBL" id="GECU01010995">
    <property type="protein sequence ID" value="JAS96711.1"/>
    <property type="molecule type" value="Transcribed_RNA"/>
</dbReference>
<evidence type="ECO:0000256" key="1">
    <source>
        <dbReference type="SAM" id="MobiDB-lite"/>
    </source>
</evidence>
<feature type="compositionally biased region" description="Low complexity" evidence="1">
    <location>
        <begin position="398"/>
        <end position="407"/>
    </location>
</feature>
<protein>
    <recommendedName>
        <fullName evidence="3">MADF domain-containing protein</fullName>
    </recommendedName>
</protein>
<dbReference type="Gene3D" id="1.10.10.60">
    <property type="entry name" value="Homeodomain-like"/>
    <property type="match status" value="1"/>
</dbReference>
<gene>
    <name evidence="2" type="ORF">g.18050</name>
</gene>
<sequence>MDIQDVETFAANLREQGYFLMVDDDGEPICNEDGKLLVCQEKNEESILPVPDCEVIRKLYGIPLEEQPVDVKVEVIKEDKFTVDYNVEEIVIDNSGKSNNRSNFVWLGQRSKDCQEATKALIELYGSEENQLLMNDKHTIKQKIWEKIAIDIESRGYKIANNRRDAGLRTFQKWRNMERTYWKYLKNPCIFGEDKRRKKPSFFDGVHSVISKRNCYRMEEPPRGSSVVEPKVIKERDSSSSAIETLLKLLDTDKYQTLLHGDAKKIWKNLCSDLELKGFLVKGDTVEEKCHNISQIWKKMKKTLLQYEREKHLRKDCNKPKYYDLLFKTVSKELMGLKSYEEDVNERNLQTDHDYEGTFQQKKSVSVVGETVSTDPAASSPRVAKGLSNDPTLPKTPAPTSVPTSSTEKTDQILLEIKNLHETALAAQQQSFTKIISVLEEQAGHLKSLNTMFSQYVINNSMKSRSRHNHNSKSRHYNNSTDMIVEDGL</sequence>
<proteinExistence type="predicted"/>
<feature type="compositionally biased region" description="Basic residues" evidence="1">
    <location>
        <begin position="464"/>
        <end position="476"/>
    </location>
</feature>